<dbReference type="Proteomes" id="UP000182660">
    <property type="component" value="Unassembled WGS sequence"/>
</dbReference>
<organism evidence="4 6">
    <name type="scientific">Moritella viscosa</name>
    <dbReference type="NCBI Taxonomy" id="80854"/>
    <lineage>
        <taxon>Bacteria</taxon>
        <taxon>Pseudomonadati</taxon>
        <taxon>Pseudomonadota</taxon>
        <taxon>Gammaproteobacteria</taxon>
        <taxon>Alteromonadales</taxon>
        <taxon>Moritellaceae</taxon>
        <taxon>Moritella</taxon>
    </lineage>
</organism>
<name>A0A090IGR4_9GAMM</name>
<evidence type="ECO:0000259" key="2">
    <source>
        <dbReference type="Pfam" id="PF04945"/>
    </source>
</evidence>
<evidence type="ECO:0000256" key="1">
    <source>
        <dbReference type="SAM" id="SignalP"/>
    </source>
</evidence>
<proteinExistence type="predicted"/>
<reference evidence="4 6" key="1">
    <citation type="submission" date="2016-11" db="EMBL/GenBank/DDBJ databases">
        <authorList>
            <person name="Jaros S."/>
            <person name="Januszkiewicz K."/>
            <person name="Wedrychowicz H."/>
        </authorList>
    </citation>
    <scope>NUCLEOTIDE SEQUENCE [LARGE SCALE GENOMIC DNA]</scope>
    <source>
        <strain evidence="4">NVI 5450</strain>
    </source>
</reference>
<dbReference type="OrthoDB" id="344729at2"/>
<evidence type="ECO:0000313" key="5">
    <source>
        <dbReference type="Proteomes" id="UP000182660"/>
    </source>
</evidence>
<dbReference type="EMBL" id="FPLD01000110">
    <property type="protein sequence ID" value="SGZ13672.1"/>
    <property type="molecule type" value="Genomic_DNA"/>
</dbReference>
<keyword evidence="5" id="KW-1185">Reference proteome</keyword>
<accession>A0A090IGR4</accession>
<dbReference type="Proteomes" id="UP000183794">
    <property type="component" value="Unassembled WGS sequence"/>
</dbReference>
<feature type="signal peptide" evidence="1">
    <location>
        <begin position="1"/>
        <end position="24"/>
    </location>
</feature>
<reference evidence="3 5" key="2">
    <citation type="submission" date="2016-11" db="EMBL/GenBank/DDBJ databases">
        <authorList>
            <person name="Klemetsen T."/>
        </authorList>
    </citation>
    <scope>NUCLEOTIDE SEQUENCE [LARGE SCALE GENOMIC DNA]</scope>
    <source>
        <strain evidence="3">MT 2528</strain>
    </source>
</reference>
<dbReference type="KEGG" id="mvs:MVIS_2201"/>
<keyword evidence="1" id="KW-0732">Signal</keyword>
<feature type="domain" description="YHS" evidence="2">
    <location>
        <begin position="44"/>
        <end position="90"/>
    </location>
</feature>
<gene>
    <name evidence="3" type="ORF">MT2528_3745</name>
    <name evidence="4" type="ORF">NVI5450_3957</name>
</gene>
<dbReference type="Pfam" id="PF04945">
    <property type="entry name" value="YHS"/>
    <property type="match status" value="1"/>
</dbReference>
<sequence length="161" mass="17805">MKLSTFVKSTFMTTALVASSLTFAANIEVNASSNDIAISGYDTVSYFTKGTPTKGSNDFTAAYKGAIYQFSSADNRDLFKADPSKYAPQYGGFCAMGVALNKKLDTDPTAWHIRGDKLYLNYNKAVQTKWNTDIPGYIETAQVNWIDIKGLTEEQIEKVYD</sequence>
<evidence type="ECO:0000313" key="4">
    <source>
        <dbReference type="EMBL" id="SGZ13672.1"/>
    </source>
</evidence>
<feature type="chain" id="PRO_5015029922" description="YHS domain-containing protein" evidence="1">
    <location>
        <begin position="25"/>
        <end position="161"/>
    </location>
</feature>
<dbReference type="GeneID" id="61297553"/>
<dbReference type="PATRIC" id="fig|80854.5.peg.2350"/>
<evidence type="ECO:0000313" key="3">
    <source>
        <dbReference type="EMBL" id="SGY98944.1"/>
    </source>
</evidence>
<dbReference type="AlphaFoldDB" id="A0A090IGR4"/>
<dbReference type="RefSeq" id="WP_045110409.1">
    <property type="nucleotide sequence ID" value="NZ_CAWQZC010000057.1"/>
</dbReference>
<evidence type="ECO:0000313" key="6">
    <source>
        <dbReference type="Proteomes" id="UP000183794"/>
    </source>
</evidence>
<protein>
    <recommendedName>
        <fullName evidence="2">YHS domain-containing protein</fullName>
    </recommendedName>
</protein>
<dbReference type="InterPro" id="IPR007029">
    <property type="entry name" value="YHS_dom"/>
</dbReference>
<dbReference type="STRING" id="80854.MVIS_2201"/>
<dbReference type="NCBIfam" id="NF041384">
    <property type="entry name" value="YHS_seleno_dom"/>
    <property type="match status" value="1"/>
</dbReference>
<dbReference type="HOGENOM" id="CLU_087914_2_0_6"/>
<dbReference type="EMBL" id="FPLJ01000080">
    <property type="protein sequence ID" value="SGY98944.1"/>
    <property type="molecule type" value="Genomic_DNA"/>
</dbReference>